<gene>
    <name evidence="2" type="ORF">SAMN05421640_0072</name>
</gene>
<evidence type="ECO:0000313" key="2">
    <source>
        <dbReference type="EMBL" id="SNS42187.1"/>
    </source>
</evidence>
<protein>
    <recommendedName>
        <fullName evidence="1">DUF4440 domain-containing protein</fullName>
    </recommendedName>
</protein>
<organism evidence="2 3">
    <name type="scientific">Ekhidna lutea</name>
    <dbReference type="NCBI Taxonomy" id="447679"/>
    <lineage>
        <taxon>Bacteria</taxon>
        <taxon>Pseudomonadati</taxon>
        <taxon>Bacteroidota</taxon>
        <taxon>Cytophagia</taxon>
        <taxon>Cytophagales</taxon>
        <taxon>Reichenbachiellaceae</taxon>
        <taxon>Ekhidna</taxon>
    </lineage>
</organism>
<accession>A0A239EC51</accession>
<dbReference type="EMBL" id="FZPD01000001">
    <property type="protein sequence ID" value="SNS42187.1"/>
    <property type="molecule type" value="Genomic_DNA"/>
</dbReference>
<dbReference type="PROSITE" id="PS51257">
    <property type="entry name" value="PROKAR_LIPOPROTEIN"/>
    <property type="match status" value="1"/>
</dbReference>
<evidence type="ECO:0000313" key="3">
    <source>
        <dbReference type="Proteomes" id="UP000198393"/>
    </source>
</evidence>
<proteinExistence type="predicted"/>
<reference evidence="2 3" key="1">
    <citation type="submission" date="2017-06" db="EMBL/GenBank/DDBJ databases">
        <authorList>
            <person name="Kim H.J."/>
            <person name="Triplett B.A."/>
        </authorList>
    </citation>
    <scope>NUCLEOTIDE SEQUENCE [LARGE SCALE GENOMIC DNA]</scope>
    <source>
        <strain evidence="2 3">DSM 19307</strain>
    </source>
</reference>
<dbReference type="InterPro" id="IPR032710">
    <property type="entry name" value="NTF2-like_dom_sf"/>
</dbReference>
<evidence type="ECO:0000259" key="1">
    <source>
        <dbReference type="Pfam" id="PF14534"/>
    </source>
</evidence>
<name>A0A239EC51_EKHLU</name>
<feature type="domain" description="DUF4440" evidence="1">
    <location>
        <begin position="28"/>
        <end position="138"/>
    </location>
</feature>
<dbReference type="Pfam" id="PF14534">
    <property type="entry name" value="DUF4440"/>
    <property type="match status" value="1"/>
</dbReference>
<dbReference type="RefSeq" id="WP_179213264.1">
    <property type="nucleotide sequence ID" value="NZ_FZPD01000001.1"/>
</dbReference>
<dbReference type="AlphaFoldDB" id="A0A239EC51"/>
<keyword evidence="3" id="KW-1185">Reference proteome</keyword>
<dbReference type="Gene3D" id="3.10.450.50">
    <property type="match status" value="1"/>
</dbReference>
<dbReference type="SUPFAM" id="SSF54427">
    <property type="entry name" value="NTF2-like"/>
    <property type="match status" value="1"/>
</dbReference>
<sequence>MNKLLTIFIVSAFLSCTNQQAPSEESLRTAIDQFNQAYKIGDDEKLSSMITENYVHTNSSWKSFGKEKWIGYMEDRSKKLNNGNLTVESYEMNELSIEMYDDAAIATALISTTGVEDGVQFNKKFRVSNFWIFDGSRWLRAGFHDTPVE</sequence>
<dbReference type="InterPro" id="IPR027843">
    <property type="entry name" value="DUF4440"/>
</dbReference>
<dbReference type="Proteomes" id="UP000198393">
    <property type="component" value="Unassembled WGS sequence"/>
</dbReference>